<evidence type="ECO:0000256" key="1">
    <source>
        <dbReference type="SAM" id="MobiDB-lite"/>
    </source>
</evidence>
<dbReference type="Proteomes" id="UP000681722">
    <property type="component" value="Unassembled WGS sequence"/>
</dbReference>
<dbReference type="EMBL" id="CAJOBC010132616">
    <property type="protein sequence ID" value="CAF4618133.1"/>
    <property type="molecule type" value="Genomic_DNA"/>
</dbReference>
<feature type="compositionally biased region" description="Basic and acidic residues" evidence="1">
    <location>
        <begin position="31"/>
        <end position="58"/>
    </location>
</feature>
<dbReference type="Proteomes" id="UP000663829">
    <property type="component" value="Unassembled WGS sequence"/>
</dbReference>
<evidence type="ECO:0000313" key="5">
    <source>
        <dbReference type="Proteomes" id="UP000663829"/>
    </source>
</evidence>
<protein>
    <submittedName>
        <fullName evidence="3">Uncharacterized protein</fullName>
    </submittedName>
</protein>
<evidence type="ECO:0000256" key="2">
    <source>
        <dbReference type="SAM" id="Phobius"/>
    </source>
</evidence>
<keyword evidence="5" id="KW-1185">Reference proteome</keyword>
<dbReference type="AlphaFoldDB" id="A0A816FN45"/>
<gene>
    <name evidence="3" type="ORF">GPM918_LOCUS46073</name>
    <name evidence="4" type="ORF">SRO942_LOCUS49442</name>
</gene>
<feature type="region of interest" description="Disordered" evidence="1">
    <location>
        <begin position="1"/>
        <end position="58"/>
    </location>
</feature>
<keyword evidence="2" id="KW-0812">Transmembrane</keyword>
<dbReference type="OrthoDB" id="10628980at2759"/>
<dbReference type="EMBL" id="CAJNOQ010057284">
    <property type="protein sequence ID" value="CAF1663763.1"/>
    <property type="molecule type" value="Genomic_DNA"/>
</dbReference>
<sequence>EGNETKKIPSPSIEHAHQHTKNRFRQLTSHAEAETDNLEKEAQHVSEILKRSKQKEDQADINNSDIVVASSISPHTLVETGLTSHRGMKSGSQRFRWNLLFNLLLWLIVPLPFWIPFVSNRLAYYLLPSIQGVFVLMWTSKCTHLCPSYF</sequence>
<reference evidence="3" key="1">
    <citation type="submission" date="2021-02" db="EMBL/GenBank/DDBJ databases">
        <authorList>
            <person name="Nowell W R."/>
        </authorList>
    </citation>
    <scope>NUCLEOTIDE SEQUENCE</scope>
</reference>
<evidence type="ECO:0000313" key="3">
    <source>
        <dbReference type="EMBL" id="CAF1663763.1"/>
    </source>
</evidence>
<keyword evidence="2" id="KW-0472">Membrane</keyword>
<feature type="non-terminal residue" evidence="3">
    <location>
        <position position="1"/>
    </location>
</feature>
<proteinExistence type="predicted"/>
<keyword evidence="2" id="KW-1133">Transmembrane helix</keyword>
<organism evidence="3 5">
    <name type="scientific">Didymodactylos carnosus</name>
    <dbReference type="NCBI Taxonomy" id="1234261"/>
    <lineage>
        <taxon>Eukaryota</taxon>
        <taxon>Metazoa</taxon>
        <taxon>Spiralia</taxon>
        <taxon>Gnathifera</taxon>
        <taxon>Rotifera</taxon>
        <taxon>Eurotatoria</taxon>
        <taxon>Bdelloidea</taxon>
        <taxon>Philodinida</taxon>
        <taxon>Philodinidae</taxon>
        <taxon>Didymodactylos</taxon>
    </lineage>
</organism>
<comment type="caution">
    <text evidence="3">The sequence shown here is derived from an EMBL/GenBank/DDBJ whole genome shotgun (WGS) entry which is preliminary data.</text>
</comment>
<name>A0A816FN45_9BILA</name>
<evidence type="ECO:0000313" key="4">
    <source>
        <dbReference type="EMBL" id="CAF4618133.1"/>
    </source>
</evidence>
<feature type="transmembrane region" description="Helical" evidence="2">
    <location>
        <begin position="95"/>
        <end position="116"/>
    </location>
</feature>
<accession>A0A816FN45</accession>